<evidence type="ECO:0000256" key="1">
    <source>
        <dbReference type="ARBA" id="ARBA00023015"/>
    </source>
</evidence>
<dbReference type="RefSeq" id="WP_103911443.1">
    <property type="nucleotide sequence ID" value="NZ_FNUZ01000005.1"/>
</dbReference>
<reference evidence="5 6" key="1">
    <citation type="submission" date="2016-10" db="EMBL/GenBank/DDBJ databases">
        <authorList>
            <person name="de Groot N.N."/>
        </authorList>
    </citation>
    <scope>NUCLEOTIDE SEQUENCE [LARGE SCALE GENOMIC DNA]</scope>
    <source>
        <strain evidence="5 6">DSM 26915</strain>
    </source>
</reference>
<evidence type="ECO:0000313" key="6">
    <source>
        <dbReference type="Proteomes" id="UP000236752"/>
    </source>
</evidence>
<dbReference type="NCBIfam" id="TIGR02337">
    <property type="entry name" value="HpaR"/>
    <property type="match status" value="1"/>
</dbReference>
<sequence length="156" mass="17530">MTDPEMRDGFELSETRHTLPMALLRLRELVMAEFRPILSGHGVTEQQWRVMRVLFEVEEVTASDLADRALILAPSLSRILKTLEARGFIDLGRSPGDGRRARIRLSDTGRAFIRSVSPESAAVYAKIGERIGADRLEKLLTLLDQANTALDENRTK</sequence>
<dbReference type="GO" id="GO:0003677">
    <property type="term" value="F:DNA binding"/>
    <property type="evidence" value="ECO:0007669"/>
    <property type="project" value="UniProtKB-KW"/>
</dbReference>
<dbReference type="GO" id="GO:0045892">
    <property type="term" value="P:negative regulation of DNA-templated transcription"/>
    <property type="evidence" value="ECO:0007669"/>
    <property type="project" value="InterPro"/>
</dbReference>
<keyword evidence="1" id="KW-0805">Transcription regulation</keyword>
<dbReference type="PANTHER" id="PTHR33164">
    <property type="entry name" value="TRANSCRIPTIONAL REGULATOR, MARR FAMILY"/>
    <property type="match status" value="1"/>
</dbReference>
<keyword evidence="6" id="KW-1185">Reference proteome</keyword>
<dbReference type="EMBL" id="FNUZ01000005">
    <property type="protein sequence ID" value="SEG51746.1"/>
    <property type="molecule type" value="Genomic_DNA"/>
</dbReference>
<protein>
    <submittedName>
        <fullName evidence="5">Transcriptional regulator, MarR family</fullName>
    </submittedName>
</protein>
<keyword evidence="3" id="KW-0804">Transcription</keyword>
<dbReference type="InterPro" id="IPR023187">
    <property type="entry name" value="Tscrpt_reg_MarR-type_CS"/>
</dbReference>
<name>A0A1H6AVC5_9RHOB</name>
<dbReference type="Gene3D" id="1.10.10.10">
    <property type="entry name" value="Winged helix-like DNA-binding domain superfamily/Winged helix DNA-binding domain"/>
    <property type="match status" value="1"/>
</dbReference>
<accession>A0A1H6AVC5</accession>
<dbReference type="PROSITE" id="PS01117">
    <property type="entry name" value="HTH_MARR_1"/>
    <property type="match status" value="1"/>
</dbReference>
<proteinExistence type="predicted"/>
<dbReference type="AlphaFoldDB" id="A0A1H6AVC5"/>
<dbReference type="Pfam" id="PF12802">
    <property type="entry name" value="MarR_2"/>
    <property type="match status" value="1"/>
</dbReference>
<organism evidence="5 6">
    <name type="scientific">Thalassococcus halodurans</name>
    <dbReference type="NCBI Taxonomy" id="373675"/>
    <lineage>
        <taxon>Bacteria</taxon>
        <taxon>Pseudomonadati</taxon>
        <taxon>Pseudomonadota</taxon>
        <taxon>Alphaproteobacteria</taxon>
        <taxon>Rhodobacterales</taxon>
        <taxon>Roseobacteraceae</taxon>
        <taxon>Thalassococcus</taxon>
    </lineage>
</organism>
<evidence type="ECO:0000256" key="3">
    <source>
        <dbReference type="ARBA" id="ARBA00023163"/>
    </source>
</evidence>
<dbReference type="PROSITE" id="PS50995">
    <property type="entry name" value="HTH_MARR_2"/>
    <property type="match status" value="1"/>
</dbReference>
<dbReference type="InterPro" id="IPR036390">
    <property type="entry name" value="WH_DNA-bd_sf"/>
</dbReference>
<dbReference type="SMART" id="SM00347">
    <property type="entry name" value="HTH_MARR"/>
    <property type="match status" value="1"/>
</dbReference>
<dbReference type="InterPro" id="IPR000835">
    <property type="entry name" value="HTH_MarR-typ"/>
</dbReference>
<dbReference type="OrthoDB" id="8588347at2"/>
<evidence type="ECO:0000313" key="5">
    <source>
        <dbReference type="EMBL" id="SEG51746.1"/>
    </source>
</evidence>
<keyword evidence="2" id="KW-0238">DNA-binding</keyword>
<dbReference type="Proteomes" id="UP000236752">
    <property type="component" value="Unassembled WGS sequence"/>
</dbReference>
<gene>
    <name evidence="5" type="ORF">SAMN04488045_3152</name>
</gene>
<dbReference type="GO" id="GO:0003700">
    <property type="term" value="F:DNA-binding transcription factor activity"/>
    <property type="evidence" value="ECO:0007669"/>
    <property type="project" value="InterPro"/>
</dbReference>
<dbReference type="PANTHER" id="PTHR33164:SF13">
    <property type="entry name" value="4-HYDROXYPHENYLACETATE CATABOLISM PROTEIN"/>
    <property type="match status" value="1"/>
</dbReference>
<evidence type="ECO:0000259" key="4">
    <source>
        <dbReference type="PROSITE" id="PS50995"/>
    </source>
</evidence>
<evidence type="ECO:0000256" key="2">
    <source>
        <dbReference type="ARBA" id="ARBA00023125"/>
    </source>
</evidence>
<dbReference type="InterPro" id="IPR036388">
    <property type="entry name" value="WH-like_DNA-bd_sf"/>
</dbReference>
<dbReference type="SUPFAM" id="SSF46785">
    <property type="entry name" value="Winged helix' DNA-binding domain"/>
    <property type="match status" value="1"/>
</dbReference>
<feature type="domain" description="HTH marR-type" evidence="4">
    <location>
        <begin position="16"/>
        <end position="148"/>
    </location>
</feature>
<dbReference type="GO" id="GO:0006950">
    <property type="term" value="P:response to stress"/>
    <property type="evidence" value="ECO:0007669"/>
    <property type="project" value="TreeGrafter"/>
</dbReference>
<dbReference type="InterPro" id="IPR039422">
    <property type="entry name" value="MarR/SlyA-like"/>
</dbReference>
<dbReference type="InterPro" id="IPR012712">
    <property type="entry name" value="HpaR/FarR"/>
</dbReference>